<dbReference type="Proteomes" id="UP000053815">
    <property type="component" value="Unassembled WGS sequence"/>
</dbReference>
<evidence type="ECO:0000313" key="10">
    <source>
        <dbReference type="EMBL" id="GAN02745.1"/>
    </source>
</evidence>
<dbReference type="PANTHER" id="PTHR19879">
    <property type="entry name" value="TRANSCRIPTION INITIATION FACTOR TFIID"/>
    <property type="match status" value="1"/>
</dbReference>
<feature type="region of interest" description="Disordered" evidence="8">
    <location>
        <begin position="1"/>
        <end position="21"/>
    </location>
</feature>
<evidence type="ECO:0000259" key="9">
    <source>
        <dbReference type="Pfam" id="PF04494"/>
    </source>
</evidence>
<keyword evidence="3" id="KW-0677">Repeat</keyword>
<evidence type="ECO:0000256" key="3">
    <source>
        <dbReference type="ARBA" id="ARBA00022737"/>
    </source>
</evidence>
<dbReference type="PROSITE" id="PS50082">
    <property type="entry name" value="WD_REPEATS_2"/>
    <property type="match status" value="5"/>
</dbReference>
<dbReference type="Gene3D" id="1.25.40.500">
    <property type="entry name" value="TFIID subunit TAF5, NTD2 domain"/>
    <property type="match status" value="1"/>
</dbReference>
<dbReference type="InterPro" id="IPR007582">
    <property type="entry name" value="TFIID_NTD2"/>
</dbReference>
<dbReference type="STRING" id="91626.A0A0C9LSG0"/>
<comment type="subcellular location">
    <subcellularLocation>
        <location evidence="1">Nucleus</location>
    </subcellularLocation>
</comment>
<evidence type="ECO:0000256" key="7">
    <source>
        <dbReference type="PROSITE-ProRule" id="PRU00221"/>
    </source>
</evidence>
<dbReference type="EMBL" id="DF836316">
    <property type="protein sequence ID" value="GAN02745.1"/>
    <property type="molecule type" value="Genomic_DNA"/>
</dbReference>
<dbReference type="Gene3D" id="2.130.10.10">
    <property type="entry name" value="YVTN repeat-like/Quinoprotein amine dehydrogenase"/>
    <property type="match status" value="2"/>
</dbReference>
<dbReference type="PRINTS" id="PR00320">
    <property type="entry name" value="GPROTEINBRPT"/>
</dbReference>
<dbReference type="PROSITE" id="PS00678">
    <property type="entry name" value="WD_REPEATS_1"/>
    <property type="match status" value="3"/>
</dbReference>
<evidence type="ECO:0000313" key="11">
    <source>
        <dbReference type="Proteomes" id="UP000053815"/>
    </source>
</evidence>
<dbReference type="InterPro" id="IPR001680">
    <property type="entry name" value="WD40_rpt"/>
</dbReference>
<dbReference type="SUPFAM" id="SSF160897">
    <property type="entry name" value="Taf5 N-terminal domain-like"/>
    <property type="match status" value="1"/>
</dbReference>
<dbReference type="GO" id="GO:0005669">
    <property type="term" value="C:transcription factor TFIID complex"/>
    <property type="evidence" value="ECO:0007669"/>
    <property type="project" value="TreeGrafter"/>
</dbReference>
<dbReference type="PROSITE" id="PS50294">
    <property type="entry name" value="WD_REPEATS_REGION"/>
    <property type="match status" value="5"/>
</dbReference>
<dbReference type="InterPro" id="IPR020472">
    <property type="entry name" value="WD40_PAC1"/>
</dbReference>
<keyword evidence="4" id="KW-0805">Transcription regulation</keyword>
<dbReference type="OrthoDB" id="10266330at2759"/>
<feature type="region of interest" description="Disordered" evidence="8">
    <location>
        <begin position="594"/>
        <end position="640"/>
    </location>
</feature>
<evidence type="ECO:0000256" key="5">
    <source>
        <dbReference type="ARBA" id="ARBA00023163"/>
    </source>
</evidence>
<keyword evidence="5" id="KW-0804">Transcription</keyword>
<accession>A0A0C9LSG0</accession>
<dbReference type="CDD" id="cd00200">
    <property type="entry name" value="WD40"/>
    <property type="match status" value="1"/>
</dbReference>
<feature type="repeat" description="WD" evidence="7">
    <location>
        <begin position="560"/>
        <end position="601"/>
    </location>
</feature>
<dbReference type="SMART" id="SM00320">
    <property type="entry name" value="WD40"/>
    <property type="match status" value="6"/>
</dbReference>
<reference evidence="10" key="1">
    <citation type="submission" date="2014-09" db="EMBL/GenBank/DDBJ databases">
        <title>Draft genome sequence of an oleaginous Mucoromycotina fungus Mucor ambiguus NBRC6742.</title>
        <authorList>
            <person name="Takeda I."/>
            <person name="Yamane N."/>
            <person name="Morita T."/>
            <person name="Tamano K."/>
            <person name="Machida M."/>
            <person name="Baker S."/>
            <person name="Koike H."/>
        </authorList>
    </citation>
    <scope>NUCLEOTIDE SEQUENCE</scope>
    <source>
        <strain evidence="10">NBRC 6742</strain>
    </source>
</reference>
<name>A0A0C9LSG0_9FUNG</name>
<protein>
    <recommendedName>
        <fullName evidence="9">TFIID subunit TAF5 NTD2 domain-containing protein</fullName>
    </recommendedName>
</protein>
<keyword evidence="6" id="KW-0539">Nucleus</keyword>
<dbReference type="InterPro" id="IPR019775">
    <property type="entry name" value="WD40_repeat_CS"/>
</dbReference>
<dbReference type="PANTHER" id="PTHR19879:SF1">
    <property type="entry name" value="CANNONBALL-RELATED"/>
    <property type="match status" value="1"/>
</dbReference>
<feature type="repeat" description="WD" evidence="7">
    <location>
        <begin position="476"/>
        <end position="517"/>
    </location>
</feature>
<dbReference type="SUPFAM" id="SSF50978">
    <property type="entry name" value="WD40 repeat-like"/>
    <property type="match status" value="1"/>
</dbReference>
<evidence type="ECO:0000256" key="4">
    <source>
        <dbReference type="ARBA" id="ARBA00023015"/>
    </source>
</evidence>
<dbReference type="GO" id="GO:0016251">
    <property type="term" value="F:RNA polymerase II general transcription initiation factor activity"/>
    <property type="evidence" value="ECO:0007669"/>
    <property type="project" value="TreeGrafter"/>
</dbReference>
<dbReference type="InterPro" id="IPR036322">
    <property type="entry name" value="WD40_repeat_dom_sf"/>
</dbReference>
<keyword evidence="11" id="KW-1185">Reference proteome</keyword>
<evidence type="ECO:0000256" key="2">
    <source>
        <dbReference type="ARBA" id="ARBA00022574"/>
    </source>
</evidence>
<feature type="repeat" description="WD" evidence="7">
    <location>
        <begin position="518"/>
        <end position="559"/>
    </location>
</feature>
<dbReference type="InterPro" id="IPR015943">
    <property type="entry name" value="WD40/YVTN_repeat-like_dom_sf"/>
</dbReference>
<dbReference type="GO" id="GO:0006367">
    <property type="term" value="P:transcription initiation at RNA polymerase II promoter"/>
    <property type="evidence" value="ECO:0007669"/>
    <property type="project" value="TreeGrafter"/>
</dbReference>
<dbReference type="Pfam" id="PF04494">
    <property type="entry name" value="TFIID_NTD2"/>
    <property type="match status" value="1"/>
</dbReference>
<dbReference type="InterPro" id="IPR037264">
    <property type="entry name" value="TFIID_NTD2_sf"/>
</dbReference>
<evidence type="ECO:0000256" key="8">
    <source>
        <dbReference type="SAM" id="MobiDB-lite"/>
    </source>
</evidence>
<evidence type="ECO:0000256" key="1">
    <source>
        <dbReference type="ARBA" id="ARBA00004123"/>
    </source>
</evidence>
<sequence length="715" mass="80566">MSVPSQQRETPIDSSNRLSMPSNANVNQILQTYFQKKGFNQAELAFIQQQNITSKHNVLSLEQLTKKFSTEAESINKDALPDYIKLLKDDPHTGVGDLEAPCLEYRSLREWIYNALDLYKNDLSTLLYPAFVHTFLHMMSKQLVDHAVDFFQNYKDDHIENHSKDLDQLQQIKSANDIQDSTIAKLYLNNKYNIRMPSIPFELFFQYIQDNKFISLIRIVNQFLNIHIVTSKLSPVSAHGSAAVDEGITGHANNQLDEFHQATTVTIDSQDKTDEDEIDLNKVKEEAIIETMQLDDFAAVPYRSTDIQAELDSLSDLRKRVSQGSAALPSVCIYTFHNTHDMLNCLAISEDTALVAGGFSESFIKVWSLRGKKLLSKSEREQGQPGTAYKKLVAHAGPVYGVSFSHDNQYLISCSEDQTVRLWSLDTFTNLVCYKSHNYPIWDVNFGPHGFYFATASHDKTARLWSCDHVNPLRIFAGHLSDVNTVRFHPNSKYVVTGSSDNTARLWDVQRGTCVRVFTGHTGPVHAVAVSPNGRLMASGGEDHSIILWDLGSGKKLKGMTGHTGSIYTVCFNSESTVLVSGAADNTVRSWDVKMGTPYEHNTNSPDTKRNKPNGKQQNDKKEMEKAKSTTDMSKKKKGSIESNDHLAAFHTKNTPVYTIQFTQRNLCLAAGALSAPSLDLARCNRQAYHLPLKDDFHAIKMPWYVFSEWIDNYH</sequence>
<feature type="repeat" description="WD" evidence="7">
    <location>
        <begin position="392"/>
        <end position="427"/>
    </location>
</feature>
<evidence type="ECO:0000256" key="6">
    <source>
        <dbReference type="ARBA" id="ARBA00023242"/>
    </source>
</evidence>
<dbReference type="AlphaFoldDB" id="A0A0C9LSG0"/>
<keyword evidence="2 7" id="KW-0853">WD repeat</keyword>
<feature type="compositionally biased region" description="Basic and acidic residues" evidence="8">
    <location>
        <begin position="618"/>
        <end position="629"/>
    </location>
</feature>
<feature type="domain" description="TFIID subunit TAF5 NTD2" evidence="9">
    <location>
        <begin position="104"/>
        <end position="224"/>
    </location>
</feature>
<proteinExistence type="predicted"/>
<dbReference type="Pfam" id="PF00400">
    <property type="entry name" value="WD40"/>
    <property type="match status" value="6"/>
</dbReference>
<feature type="repeat" description="WD" evidence="7">
    <location>
        <begin position="434"/>
        <end position="466"/>
    </location>
</feature>
<gene>
    <name evidence="10" type="ORF">MAM1_0027d02192</name>
</gene>
<organism evidence="10">
    <name type="scientific">Mucor ambiguus</name>
    <dbReference type="NCBI Taxonomy" id="91626"/>
    <lineage>
        <taxon>Eukaryota</taxon>
        <taxon>Fungi</taxon>
        <taxon>Fungi incertae sedis</taxon>
        <taxon>Mucoromycota</taxon>
        <taxon>Mucoromycotina</taxon>
        <taxon>Mucoromycetes</taxon>
        <taxon>Mucorales</taxon>
        <taxon>Mucorineae</taxon>
        <taxon>Mucoraceae</taxon>
        <taxon>Mucor</taxon>
    </lineage>
</organism>
<dbReference type="CDD" id="cd08044">
    <property type="entry name" value="TAF5_NTD2"/>
    <property type="match status" value="1"/>
</dbReference>